<dbReference type="InterPro" id="IPR052584">
    <property type="entry name" value="U2_snRNP_Complex_Component"/>
</dbReference>
<feature type="region of interest" description="Disordered" evidence="1">
    <location>
        <begin position="107"/>
        <end position="154"/>
    </location>
</feature>
<evidence type="ECO:0000313" key="4">
    <source>
        <dbReference type="Proteomes" id="UP000029120"/>
    </source>
</evidence>
<dbReference type="PANTHER" id="PTHR12785">
    <property type="entry name" value="SPLICING FACTOR 3B"/>
    <property type="match status" value="1"/>
</dbReference>
<dbReference type="GO" id="GO:0005634">
    <property type="term" value="C:nucleus"/>
    <property type="evidence" value="ECO:0007669"/>
    <property type="project" value="InterPro"/>
</dbReference>
<accession>A0A087GQT4</accession>
<dbReference type="AlphaFoldDB" id="A0A087GQT4"/>
<dbReference type="eggNOG" id="KOG2330">
    <property type="taxonomic scope" value="Eukaryota"/>
</dbReference>
<dbReference type="Gramene" id="KFK32236">
    <property type="protein sequence ID" value="KFK32236"/>
    <property type="gene ID" value="AALP_AA6G215400"/>
</dbReference>
<proteinExistence type="predicted"/>
<feature type="compositionally biased region" description="Basic and acidic residues" evidence="1">
    <location>
        <begin position="109"/>
        <end position="130"/>
    </location>
</feature>
<name>A0A087GQT4_ARAAL</name>
<feature type="compositionally biased region" description="Basic and acidic residues" evidence="1">
    <location>
        <begin position="59"/>
        <end position="71"/>
    </location>
</feature>
<feature type="domain" description="DUF382" evidence="2">
    <location>
        <begin position="170"/>
        <end position="213"/>
    </location>
</feature>
<evidence type="ECO:0000313" key="3">
    <source>
        <dbReference type="EMBL" id="KFK32236.1"/>
    </source>
</evidence>
<evidence type="ECO:0000256" key="1">
    <source>
        <dbReference type="SAM" id="MobiDB-lite"/>
    </source>
</evidence>
<keyword evidence="4" id="KW-1185">Reference proteome</keyword>
<dbReference type="Proteomes" id="UP000029120">
    <property type="component" value="Chromosome 6"/>
</dbReference>
<reference evidence="4" key="1">
    <citation type="journal article" date="2015" name="Nat. Plants">
        <title>Genome expansion of Arabis alpina linked with retrotransposition and reduced symmetric DNA methylation.</title>
        <authorList>
            <person name="Willing E.M."/>
            <person name="Rawat V."/>
            <person name="Mandakova T."/>
            <person name="Maumus F."/>
            <person name="James G.V."/>
            <person name="Nordstroem K.J."/>
            <person name="Becker C."/>
            <person name="Warthmann N."/>
            <person name="Chica C."/>
            <person name="Szarzynska B."/>
            <person name="Zytnicki M."/>
            <person name="Albani M.C."/>
            <person name="Kiefer C."/>
            <person name="Bergonzi S."/>
            <person name="Castaings L."/>
            <person name="Mateos J.L."/>
            <person name="Berns M.C."/>
            <person name="Bujdoso N."/>
            <person name="Piofczyk T."/>
            <person name="de Lorenzo L."/>
            <person name="Barrero-Sicilia C."/>
            <person name="Mateos I."/>
            <person name="Piednoel M."/>
            <person name="Hagmann J."/>
            <person name="Chen-Min-Tao R."/>
            <person name="Iglesias-Fernandez R."/>
            <person name="Schuster S.C."/>
            <person name="Alonso-Blanco C."/>
            <person name="Roudier F."/>
            <person name="Carbonero P."/>
            <person name="Paz-Ares J."/>
            <person name="Davis S.J."/>
            <person name="Pecinka A."/>
            <person name="Quesneville H."/>
            <person name="Colot V."/>
            <person name="Lysak M.A."/>
            <person name="Weigel D."/>
            <person name="Coupland G."/>
            <person name="Schneeberger K."/>
        </authorList>
    </citation>
    <scope>NUCLEOTIDE SEQUENCE [LARGE SCALE GENOMIC DNA]</scope>
    <source>
        <strain evidence="4">cv. Pajares</strain>
    </source>
</reference>
<dbReference type="EMBL" id="CM002874">
    <property type="protein sequence ID" value="KFK32236.1"/>
    <property type="molecule type" value="Genomic_DNA"/>
</dbReference>
<dbReference type="PANTHER" id="PTHR12785:SF6">
    <property type="entry name" value="SPLICING FACTOR 3B SUBUNIT 2"/>
    <property type="match status" value="1"/>
</dbReference>
<organism evidence="3 4">
    <name type="scientific">Arabis alpina</name>
    <name type="common">Alpine rock-cress</name>
    <dbReference type="NCBI Taxonomy" id="50452"/>
    <lineage>
        <taxon>Eukaryota</taxon>
        <taxon>Viridiplantae</taxon>
        <taxon>Streptophyta</taxon>
        <taxon>Embryophyta</taxon>
        <taxon>Tracheophyta</taxon>
        <taxon>Spermatophyta</taxon>
        <taxon>Magnoliopsida</taxon>
        <taxon>eudicotyledons</taxon>
        <taxon>Gunneridae</taxon>
        <taxon>Pentapetalae</taxon>
        <taxon>rosids</taxon>
        <taxon>malvids</taxon>
        <taxon>Brassicales</taxon>
        <taxon>Brassicaceae</taxon>
        <taxon>Arabideae</taxon>
        <taxon>Arabis</taxon>
    </lineage>
</organism>
<sequence>MAVDNGVAPNGDTFPNLSVTASSKKLRETERRRRRRKQKKNKKESEVDVEEGNVTGASDSKENDDPPKQVSEEVVVEYVAEQPEFEEGFEDAFRKIFDKFNFRESVASEVRHGKKEEPEEKADVKKKLNSDSDSEAEEHNNEQKENGISNKKKKLQRRMNIAELKQVSARPDVVEVWDATSADPQLLVFLKSYRNTVPVPRHWSQKRRFLQGDICENHEAWTRKAGYREAAVSSS</sequence>
<gene>
    <name evidence="3" type="ordered locus">AALP_Aa6g215400</name>
</gene>
<feature type="compositionally biased region" description="Polar residues" evidence="1">
    <location>
        <begin position="13"/>
        <end position="23"/>
    </location>
</feature>
<feature type="compositionally biased region" description="Basic residues" evidence="1">
    <location>
        <begin position="32"/>
        <end position="42"/>
    </location>
</feature>
<dbReference type="InterPro" id="IPR007180">
    <property type="entry name" value="DUF382"/>
</dbReference>
<dbReference type="Pfam" id="PF04037">
    <property type="entry name" value="DUF382"/>
    <property type="match status" value="1"/>
</dbReference>
<evidence type="ECO:0000259" key="2">
    <source>
        <dbReference type="Pfam" id="PF04037"/>
    </source>
</evidence>
<feature type="region of interest" description="Disordered" evidence="1">
    <location>
        <begin position="1"/>
        <end position="73"/>
    </location>
</feature>
<protein>
    <recommendedName>
        <fullName evidence="2">DUF382 domain-containing protein</fullName>
    </recommendedName>
</protein>
<dbReference type="OrthoDB" id="10260794at2759"/>